<dbReference type="CDD" id="cd05271">
    <property type="entry name" value="NDUFA9_like_SDR_a"/>
    <property type="match status" value="1"/>
</dbReference>
<keyword evidence="4" id="KW-0132">Cell division</keyword>
<evidence type="ECO:0000313" key="15">
    <source>
        <dbReference type="Proteomes" id="UP000007797"/>
    </source>
</evidence>
<dbReference type="PANTHER" id="PTHR12126">
    <property type="entry name" value="NADH-UBIQUINONE OXIDOREDUCTASE 39 KDA SUBUNIT-RELATED"/>
    <property type="match status" value="1"/>
</dbReference>
<dbReference type="PANTHER" id="PTHR12126:SF11">
    <property type="entry name" value="NADH DEHYDROGENASE [UBIQUINONE] 1 ALPHA SUBCOMPLEX SUBUNIT 9, MITOCHONDRIAL"/>
    <property type="match status" value="1"/>
</dbReference>
<feature type="region of interest" description="Disordered" evidence="11">
    <location>
        <begin position="631"/>
        <end position="651"/>
    </location>
</feature>
<dbReference type="Gene3D" id="1.10.10.60">
    <property type="entry name" value="Homeodomain-like"/>
    <property type="match status" value="1"/>
</dbReference>
<feature type="domain" description="Myb-like" evidence="12">
    <location>
        <begin position="80"/>
        <end position="121"/>
    </location>
</feature>
<evidence type="ECO:0000256" key="1">
    <source>
        <dbReference type="ARBA" id="ARBA00004584"/>
    </source>
</evidence>
<dbReference type="GO" id="GO:0007059">
    <property type="term" value="P:chromosome segregation"/>
    <property type="evidence" value="ECO:0007669"/>
    <property type="project" value="InterPro"/>
</dbReference>
<dbReference type="EMBL" id="GL883023">
    <property type="protein sequence ID" value="EGG16556.1"/>
    <property type="molecule type" value="Genomic_DNA"/>
</dbReference>
<dbReference type="PROSITE" id="PS50157">
    <property type="entry name" value="ZINC_FINGER_C2H2_2"/>
    <property type="match status" value="1"/>
</dbReference>
<feature type="region of interest" description="Disordered" evidence="11">
    <location>
        <begin position="130"/>
        <end position="195"/>
    </location>
</feature>
<keyword evidence="9" id="KW-0479">Metal-binding</keyword>
<dbReference type="InterPro" id="IPR009057">
    <property type="entry name" value="Homeodomain-like_sf"/>
</dbReference>
<evidence type="ECO:0000256" key="10">
    <source>
        <dbReference type="SAM" id="Coils"/>
    </source>
</evidence>
<keyword evidence="8" id="KW-0137">Centromere</keyword>
<evidence type="ECO:0000256" key="5">
    <source>
        <dbReference type="ARBA" id="ARBA00022776"/>
    </source>
</evidence>
<dbReference type="InterPro" id="IPR001005">
    <property type="entry name" value="SANT/Myb"/>
</dbReference>
<name>F4Q6P6_CACFS</name>
<dbReference type="GO" id="GO:0005739">
    <property type="term" value="C:mitochondrion"/>
    <property type="evidence" value="ECO:0007669"/>
    <property type="project" value="TreeGrafter"/>
</dbReference>
<evidence type="ECO:0000259" key="12">
    <source>
        <dbReference type="PROSITE" id="PS50090"/>
    </source>
</evidence>
<feature type="compositionally biased region" description="Low complexity" evidence="11">
    <location>
        <begin position="329"/>
        <end position="346"/>
    </location>
</feature>
<dbReference type="InterPro" id="IPR051207">
    <property type="entry name" value="ComplexI_NDUFA9_subunit"/>
</dbReference>
<feature type="compositionally biased region" description="Low complexity" evidence="11">
    <location>
        <begin position="133"/>
        <end position="166"/>
    </location>
</feature>
<dbReference type="CDD" id="cd23784">
    <property type="entry name" value="RWD_Spc25"/>
    <property type="match status" value="1"/>
</dbReference>
<dbReference type="GO" id="GO:0044877">
    <property type="term" value="F:protein-containing complex binding"/>
    <property type="evidence" value="ECO:0007669"/>
    <property type="project" value="TreeGrafter"/>
</dbReference>
<evidence type="ECO:0000313" key="14">
    <source>
        <dbReference type="EMBL" id="EGG16556.1"/>
    </source>
</evidence>
<dbReference type="Pfam" id="PF01370">
    <property type="entry name" value="Epimerase"/>
    <property type="match status" value="1"/>
</dbReference>
<gene>
    <name evidence="14" type="ORF">DFA_09103</name>
</gene>
<protein>
    <submittedName>
        <fullName evidence="14">Transcription regulatory protein SNF5</fullName>
    </submittedName>
</protein>
<keyword evidence="3" id="KW-0158">Chromosome</keyword>
<dbReference type="InterPro" id="IPR036291">
    <property type="entry name" value="NAD(P)-bd_dom_sf"/>
</dbReference>
<dbReference type="KEGG" id="dfa:DFA_09103"/>
<dbReference type="PROSITE" id="PS00028">
    <property type="entry name" value="ZINC_FINGER_C2H2_1"/>
    <property type="match status" value="1"/>
</dbReference>
<reference evidence="15" key="1">
    <citation type="journal article" date="2011" name="Genome Res.">
        <title>Phylogeny-wide analysis of social amoeba genomes highlights ancient origins for complex intercellular communication.</title>
        <authorList>
            <person name="Heidel A.J."/>
            <person name="Lawal H.M."/>
            <person name="Felder M."/>
            <person name="Schilde C."/>
            <person name="Helps N.R."/>
            <person name="Tunggal B."/>
            <person name="Rivero F."/>
            <person name="John U."/>
            <person name="Schleicher M."/>
            <person name="Eichinger L."/>
            <person name="Platzer M."/>
            <person name="Noegel A.A."/>
            <person name="Schaap P."/>
            <person name="Gloeckner G."/>
        </authorList>
    </citation>
    <scope>NUCLEOTIDE SEQUENCE [LARGE SCALE GENOMIC DNA]</scope>
    <source>
        <strain evidence="15">SH3</strain>
    </source>
</reference>
<evidence type="ECO:0000256" key="9">
    <source>
        <dbReference type="PROSITE-ProRule" id="PRU00042"/>
    </source>
</evidence>
<proteinExistence type="inferred from homology"/>
<dbReference type="GO" id="GO:0008270">
    <property type="term" value="F:zinc ion binding"/>
    <property type="evidence" value="ECO:0007669"/>
    <property type="project" value="UniProtKB-KW"/>
</dbReference>
<evidence type="ECO:0000259" key="13">
    <source>
        <dbReference type="PROSITE" id="PS50157"/>
    </source>
</evidence>
<dbReference type="Gene3D" id="3.30.457.50">
    <property type="entry name" value="Chromosome segregation protein Spc25"/>
    <property type="match status" value="1"/>
</dbReference>
<evidence type="ECO:0000256" key="2">
    <source>
        <dbReference type="ARBA" id="ARBA00006379"/>
    </source>
</evidence>
<dbReference type="RefSeq" id="XP_004354956.1">
    <property type="nucleotide sequence ID" value="XM_004354904.1"/>
</dbReference>
<organism evidence="14 15">
    <name type="scientific">Cavenderia fasciculata</name>
    <name type="common">Slime mold</name>
    <name type="synonym">Dictyostelium fasciculatum</name>
    <dbReference type="NCBI Taxonomy" id="261658"/>
    <lineage>
        <taxon>Eukaryota</taxon>
        <taxon>Amoebozoa</taxon>
        <taxon>Evosea</taxon>
        <taxon>Eumycetozoa</taxon>
        <taxon>Dictyostelia</taxon>
        <taxon>Acytosteliales</taxon>
        <taxon>Cavenderiaceae</taxon>
        <taxon>Cavenderia</taxon>
    </lineage>
</organism>
<dbReference type="PROSITE" id="PS50090">
    <property type="entry name" value="MYB_LIKE"/>
    <property type="match status" value="1"/>
</dbReference>
<feature type="coiled-coil region" evidence="10">
    <location>
        <begin position="834"/>
        <end position="882"/>
    </location>
</feature>
<evidence type="ECO:0000256" key="11">
    <source>
        <dbReference type="SAM" id="MobiDB-lite"/>
    </source>
</evidence>
<keyword evidence="9" id="KW-0863">Zinc-finger</keyword>
<sequence>MNSFPSQNESPFSYAGNLNGNDSQDPYGDISSSSLHQAVPFDNDSLLQHSALYLENILEHTDDNYLHESCNEHDLIDPQWDEKETMTLIELAGTVGFNWNEISKRMNKNPEDCQKRYELVIKVFESKPNLSRSSGNSIETSLSSSSSPVQSPTINSSVPSPDTDNTSSDDKFDGSRRRKSTSTVMDHNLKKRHRRTASEIDRSYKCFAPSCSKSYGTEGALKMHFKLKHPGVKIPQVGFSPTLHGQFYHQPRMISPYNASPYLCPTDIQKELVYNAQAGGNNQNPFLPHSYPQLPTFPKQRVILPNTSLSAPSIPINSNPNLQPLAPGSSTSSFSPSSSSSDLQSSLEPFMTTPVLVNSNSSNSNSSPPSASQQVYRFSDLPSISLKIGGWQKQSQFCGDLVARFSYTEHKFMWEIYNHGESLTKMEIFFDDLCGMEFAPYADDRIDVSFLLKKPPQFYEAKFGPNQQASSSNMTYKSTSDFTGGEALQCKKHTLCFIKNALSKPLEALCITDPKLKSFIEASNLDISTFTPLNNNQNQISTNNNIQFNNNNNNFVNTQSNNGQINNNNNNGNPVYLNPSLYNNNNNFINQQQQQQQQQPQQATIASTATVIINQQQTSDSSTPLCTEPLSLQQQQQQQTTSQQQLSTHDYLASSHQNISIPLQQLQQQILTNSPSLNKSSNLLAPYNSSIPQHSLNNNVPSACLDLLPEQPGDNNNFNNNIANFNPTGGCTPNTPLFSSTELTKRLNDNLALCSPLISGQSIHQLQQQHQQQQQSLQQPQNNINCTNMMNNNNNIDFEKVCDDMKRIEELVDKWKSEHFDVLRRNHISHITNMRRLEENITHLNRDEQFLKQNDQHSKQIIEKQQTQIQSYIDEIEILKQKEMHLPPNSNQLRQMLDTETNDKLVLENRSNQLQSTNQVQLDNLSSHTTYFRKYLSLDIEIAKDGIKFIFTNIDKMDHTRKFQITLTFDENDEYKVLECSPMINDLDTQLEHLNMIKSSVKGLATCLLASKPAMTQTRNIGSIIHSSRTHSSGLVATIFGVTGFTGRYLVQMMTKSGIQVVVPYRGEDYSFRDLKVLGELGQVIPVRYDIRNEESIERAISHSNIVINLAGRFWPTRNYTLPDINIDAAERIARLSNKMGNIERFVHVSALGVSEDHKSEYARTKAVGEKIVRDLIPSATIVRPSLMFGDEDRLINKWSKAIQWAPFVPRYNEDLKFQPLHCVDFAKAIMSILELQTTHGKVYELGGDEIFTWGQFLDMVIEATAATEKRNIPVSVEFMKMAAEVLQYARDPLFLPDEIEYHNQDLLVGQDALGLKDLRVKPTPIQEKLIRLSRMYRPSKFFNAIANPQMK</sequence>
<dbReference type="InterPro" id="IPR057939">
    <property type="entry name" value="TRF2_HOY1_PH"/>
</dbReference>
<feature type="compositionally biased region" description="Low complexity" evidence="11">
    <location>
        <begin position="631"/>
        <end position="648"/>
    </location>
</feature>
<dbReference type="SMART" id="SM00717">
    <property type="entry name" value="SANT"/>
    <property type="match status" value="1"/>
</dbReference>
<dbReference type="Pfam" id="PF24818">
    <property type="entry name" value="PH_TRF2_HOY1"/>
    <property type="match status" value="1"/>
</dbReference>
<feature type="domain" description="C2H2-type" evidence="13">
    <location>
        <begin position="204"/>
        <end position="234"/>
    </location>
</feature>
<accession>F4Q6P6</accession>
<dbReference type="OrthoDB" id="275457at2759"/>
<dbReference type="GO" id="GO:0031262">
    <property type="term" value="C:Ndc80 complex"/>
    <property type="evidence" value="ECO:0007669"/>
    <property type="project" value="InterPro"/>
</dbReference>
<dbReference type="InterPro" id="IPR013087">
    <property type="entry name" value="Znf_C2H2_type"/>
</dbReference>
<keyword evidence="15" id="KW-1185">Reference proteome</keyword>
<keyword evidence="9" id="KW-0862">Zinc</keyword>
<evidence type="ECO:0000256" key="6">
    <source>
        <dbReference type="ARBA" id="ARBA00023054"/>
    </source>
</evidence>
<dbReference type="SUPFAM" id="SSF46689">
    <property type="entry name" value="Homeodomain-like"/>
    <property type="match status" value="1"/>
</dbReference>
<dbReference type="Proteomes" id="UP000007797">
    <property type="component" value="Unassembled WGS sequence"/>
</dbReference>
<evidence type="ECO:0000256" key="8">
    <source>
        <dbReference type="ARBA" id="ARBA00023328"/>
    </source>
</evidence>
<dbReference type="GeneID" id="14868612"/>
<comment type="similarity">
    <text evidence="2">Belongs to the SPC25 family.</text>
</comment>
<dbReference type="InterPro" id="IPR001509">
    <property type="entry name" value="Epimerase_deHydtase"/>
</dbReference>
<feature type="region of interest" description="Disordered" evidence="11">
    <location>
        <begin position="314"/>
        <end position="346"/>
    </location>
</feature>
<dbReference type="Gene3D" id="3.40.50.720">
    <property type="entry name" value="NAD(P)-binding Rossmann-like Domain"/>
    <property type="match status" value="1"/>
</dbReference>
<dbReference type="Pfam" id="PF08234">
    <property type="entry name" value="Spindle_Spc25"/>
    <property type="match status" value="1"/>
</dbReference>
<feature type="region of interest" description="Disordered" evidence="11">
    <location>
        <begin position="1"/>
        <end position="34"/>
    </location>
</feature>
<comment type="subcellular location">
    <subcellularLocation>
        <location evidence="1">Chromosome</location>
        <location evidence="1">Centromere</location>
    </subcellularLocation>
</comment>
<keyword evidence="5" id="KW-0498">Mitosis</keyword>
<dbReference type="STRING" id="1054147.F4Q6P6"/>
<dbReference type="Pfam" id="PF13921">
    <property type="entry name" value="Myb_DNA-bind_6"/>
    <property type="match status" value="1"/>
</dbReference>
<keyword evidence="6 10" id="KW-0175">Coiled coil</keyword>
<evidence type="ECO:0000256" key="3">
    <source>
        <dbReference type="ARBA" id="ARBA00022454"/>
    </source>
</evidence>
<dbReference type="InterPro" id="IPR013255">
    <property type="entry name" value="Spc25_C"/>
</dbReference>
<evidence type="ECO:0000256" key="4">
    <source>
        <dbReference type="ARBA" id="ARBA00022618"/>
    </source>
</evidence>
<dbReference type="CDD" id="cd00167">
    <property type="entry name" value="SANT"/>
    <property type="match status" value="1"/>
</dbReference>
<evidence type="ECO:0000256" key="7">
    <source>
        <dbReference type="ARBA" id="ARBA00023306"/>
    </source>
</evidence>
<dbReference type="SUPFAM" id="SSF51735">
    <property type="entry name" value="NAD(P)-binding Rossmann-fold domains"/>
    <property type="match status" value="1"/>
</dbReference>
<dbReference type="GO" id="GO:0051301">
    <property type="term" value="P:cell division"/>
    <property type="evidence" value="ECO:0007669"/>
    <property type="project" value="UniProtKB-KW"/>
</dbReference>
<keyword evidence="7" id="KW-0131">Cell cycle</keyword>